<feature type="domain" description="Helicase ATP-binding" evidence="4">
    <location>
        <begin position="1"/>
        <end position="104"/>
    </location>
</feature>
<organism evidence="5 6">
    <name type="scientific">Crotalaria pallida</name>
    <name type="common">Smooth rattlebox</name>
    <name type="synonym">Crotalaria striata</name>
    <dbReference type="NCBI Taxonomy" id="3830"/>
    <lineage>
        <taxon>Eukaryota</taxon>
        <taxon>Viridiplantae</taxon>
        <taxon>Streptophyta</taxon>
        <taxon>Embryophyta</taxon>
        <taxon>Tracheophyta</taxon>
        <taxon>Spermatophyta</taxon>
        <taxon>Magnoliopsida</taxon>
        <taxon>eudicotyledons</taxon>
        <taxon>Gunneridae</taxon>
        <taxon>Pentapetalae</taxon>
        <taxon>rosids</taxon>
        <taxon>fabids</taxon>
        <taxon>Fabales</taxon>
        <taxon>Fabaceae</taxon>
        <taxon>Papilionoideae</taxon>
        <taxon>50 kb inversion clade</taxon>
        <taxon>genistoids sensu lato</taxon>
        <taxon>core genistoids</taxon>
        <taxon>Crotalarieae</taxon>
        <taxon>Crotalaria</taxon>
    </lineage>
</organism>
<dbReference type="PROSITE" id="PS51192">
    <property type="entry name" value="HELICASE_ATP_BIND_1"/>
    <property type="match status" value="1"/>
</dbReference>
<comment type="similarity">
    <text evidence="1">Belongs to the helicase family. RecQ subfamily.</text>
</comment>
<dbReference type="InterPro" id="IPR014001">
    <property type="entry name" value="Helicase_ATP-bd"/>
</dbReference>
<accession>A0AAN9FYB3</accession>
<dbReference type="GO" id="GO:0009378">
    <property type="term" value="F:four-way junction helicase activity"/>
    <property type="evidence" value="ECO:0007669"/>
    <property type="project" value="TreeGrafter"/>
</dbReference>
<protein>
    <recommendedName>
        <fullName evidence="4">Helicase ATP-binding domain-containing protein</fullName>
    </recommendedName>
</protein>
<dbReference type="EMBL" id="JAYWIO010000002">
    <property type="protein sequence ID" value="KAK7281548.1"/>
    <property type="molecule type" value="Genomic_DNA"/>
</dbReference>
<dbReference type="Gene3D" id="3.40.50.300">
    <property type="entry name" value="P-loop containing nucleotide triphosphate hydrolases"/>
    <property type="match status" value="1"/>
</dbReference>
<dbReference type="GO" id="GO:0005694">
    <property type="term" value="C:chromosome"/>
    <property type="evidence" value="ECO:0007669"/>
    <property type="project" value="TreeGrafter"/>
</dbReference>
<dbReference type="PANTHER" id="PTHR13710">
    <property type="entry name" value="DNA HELICASE RECQ FAMILY MEMBER"/>
    <property type="match status" value="1"/>
</dbReference>
<dbReference type="GO" id="GO:0005524">
    <property type="term" value="F:ATP binding"/>
    <property type="evidence" value="ECO:0007669"/>
    <property type="project" value="InterPro"/>
</dbReference>
<dbReference type="PANTHER" id="PTHR13710:SF156">
    <property type="entry name" value="ATP-DEPENDENT DNA HELICASE Q-LIKE 4B"/>
    <property type="match status" value="1"/>
</dbReference>
<gene>
    <name evidence="5" type="ORF">RIF29_09641</name>
</gene>
<dbReference type="Pfam" id="PF00270">
    <property type="entry name" value="DEAD"/>
    <property type="match status" value="1"/>
</dbReference>
<dbReference type="InterPro" id="IPR027417">
    <property type="entry name" value="P-loop_NTPase"/>
</dbReference>
<dbReference type="GO" id="GO:0000724">
    <property type="term" value="P:double-strand break repair via homologous recombination"/>
    <property type="evidence" value="ECO:0007669"/>
    <property type="project" value="TreeGrafter"/>
</dbReference>
<dbReference type="FunFam" id="3.40.50.300:FF:005039">
    <property type="entry name" value="Protein CBG21674"/>
    <property type="match status" value="1"/>
</dbReference>
<sequence>MEWTEQQDILRELKFDYRKYKLLYVTPEKVARSDALLRHLESLHVHDLLARIVIDEAHCVSQWGHDFRLDYQKFPTTLVLALTATATASVKEDVVQALGLVNCIVNEPKVRNLFFGGQNIILRLAHSLSRFCLNLLSEMLILSPTEVALYEVTL</sequence>
<name>A0AAN9FYB3_CROPI</name>
<dbReference type="GO" id="GO:0005634">
    <property type="term" value="C:nucleus"/>
    <property type="evidence" value="ECO:0007669"/>
    <property type="project" value="TreeGrafter"/>
</dbReference>
<dbReference type="GO" id="GO:0003677">
    <property type="term" value="F:DNA binding"/>
    <property type="evidence" value="ECO:0007669"/>
    <property type="project" value="UniProtKB-KW"/>
</dbReference>
<dbReference type="InterPro" id="IPR011545">
    <property type="entry name" value="DEAD/DEAH_box_helicase_dom"/>
</dbReference>
<keyword evidence="6" id="KW-1185">Reference proteome</keyword>
<keyword evidence="3" id="KW-0238">DNA-binding</keyword>
<dbReference type="GO" id="GO:0005737">
    <property type="term" value="C:cytoplasm"/>
    <property type="evidence" value="ECO:0007669"/>
    <property type="project" value="TreeGrafter"/>
</dbReference>
<proteinExistence type="inferred from homology"/>
<dbReference type="GO" id="GO:0016787">
    <property type="term" value="F:hydrolase activity"/>
    <property type="evidence" value="ECO:0007669"/>
    <property type="project" value="UniProtKB-KW"/>
</dbReference>
<keyword evidence="2" id="KW-0378">Hydrolase</keyword>
<dbReference type="GO" id="GO:0043138">
    <property type="term" value="F:3'-5' DNA helicase activity"/>
    <property type="evidence" value="ECO:0007669"/>
    <property type="project" value="TreeGrafter"/>
</dbReference>
<evidence type="ECO:0000256" key="1">
    <source>
        <dbReference type="ARBA" id="ARBA00005446"/>
    </source>
</evidence>
<dbReference type="InterPro" id="IPR002464">
    <property type="entry name" value="DNA/RNA_helicase_DEAH_CS"/>
</dbReference>
<comment type="caution">
    <text evidence="5">The sequence shown here is derived from an EMBL/GenBank/DDBJ whole genome shotgun (WGS) entry which is preliminary data.</text>
</comment>
<dbReference type="AlphaFoldDB" id="A0AAN9FYB3"/>
<dbReference type="Proteomes" id="UP001372338">
    <property type="component" value="Unassembled WGS sequence"/>
</dbReference>
<evidence type="ECO:0000259" key="4">
    <source>
        <dbReference type="PROSITE" id="PS51192"/>
    </source>
</evidence>
<evidence type="ECO:0000256" key="3">
    <source>
        <dbReference type="ARBA" id="ARBA00023125"/>
    </source>
</evidence>
<reference evidence="5 6" key="1">
    <citation type="submission" date="2024-01" db="EMBL/GenBank/DDBJ databases">
        <title>The genomes of 5 underutilized Papilionoideae crops provide insights into root nodulation and disease resistanc.</title>
        <authorList>
            <person name="Yuan L."/>
        </authorList>
    </citation>
    <scope>NUCLEOTIDE SEQUENCE [LARGE SCALE GENOMIC DNA]</scope>
    <source>
        <strain evidence="5">ZHUSHIDOU_FW_LH</strain>
        <tissue evidence="5">Leaf</tissue>
    </source>
</reference>
<dbReference type="PROSITE" id="PS00690">
    <property type="entry name" value="DEAH_ATP_HELICASE"/>
    <property type="match status" value="1"/>
</dbReference>
<evidence type="ECO:0000256" key="2">
    <source>
        <dbReference type="ARBA" id="ARBA00022801"/>
    </source>
</evidence>
<evidence type="ECO:0000313" key="6">
    <source>
        <dbReference type="Proteomes" id="UP001372338"/>
    </source>
</evidence>
<evidence type="ECO:0000313" key="5">
    <source>
        <dbReference type="EMBL" id="KAK7281548.1"/>
    </source>
</evidence>
<dbReference type="SUPFAM" id="SSF52540">
    <property type="entry name" value="P-loop containing nucleoside triphosphate hydrolases"/>
    <property type="match status" value="1"/>
</dbReference>